<dbReference type="CDD" id="cd02947">
    <property type="entry name" value="TRX_family"/>
    <property type="match status" value="1"/>
</dbReference>
<evidence type="ECO:0000256" key="4">
    <source>
        <dbReference type="ARBA" id="ARBA00022982"/>
    </source>
</evidence>
<evidence type="ECO:0000259" key="11">
    <source>
        <dbReference type="PROSITE" id="PS51352"/>
    </source>
</evidence>
<feature type="active site" description="Nucleophile" evidence="9">
    <location>
        <position position="29"/>
    </location>
</feature>
<name>A0A024QA84_9BACI</name>
<evidence type="ECO:0000256" key="1">
    <source>
        <dbReference type="ARBA" id="ARBA00008987"/>
    </source>
</evidence>
<sequence>MAIINVSDQNFSKETAEGLVLADFWAPWCGPCKMIAPVLEEIDGEMEDKVQIVKLDVDENQETAGKYGVMSIPTLLLFKDGNVVDQVIGFQPKEALVDLINKHA</sequence>
<dbReference type="GO" id="GO:0015035">
    <property type="term" value="F:protein-disulfide reductase activity"/>
    <property type="evidence" value="ECO:0007669"/>
    <property type="project" value="UniProtKB-UniRule"/>
</dbReference>
<keyword evidence="5 10" id="KW-1015">Disulfide bond</keyword>
<evidence type="ECO:0000256" key="10">
    <source>
        <dbReference type="PIRSR" id="PIRSR000077-4"/>
    </source>
</evidence>
<dbReference type="PROSITE" id="PS51352">
    <property type="entry name" value="THIOREDOXIN_2"/>
    <property type="match status" value="1"/>
</dbReference>
<keyword evidence="6 10" id="KW-0676">Redox-active center</keyword>
<dbReference type="PROSITE" id="PS00194">
    <property type="entry name" value="THIOREDOXIN_1"/>
    <property type="match status" value="1"/>
</dbReference>
<dbReference type="InterPro" id="IPR036249">
    <property type="entry name" value="Thioredoxin-like_sf"/>
</dbReference>
<dbReference type="SUPFAM" id="SSF52833">
    <property type="entry name" value="Thioredoxin-like"/>
    <property type="match status" value="1"/>
</dbReference>
<feature type="site" description="Contributes to redox potential value" evidence="9">
    <location>
        <position position="30"/>
    </location>
</feature>
<evidence type="ECO:0000313" key="12">
    <source>
        <dbReference type="EMBL" id="CDQ39394.1"/>
    </source>
</evidence>
<proteinExistence type="inferred from homology"/>
<evidence type="ECO:0000256" key="3">
    <source>
        <dbReference type="ARBA" id="ARBA00022448"/>
    </source>
</evidence>
<dbReference type="PANTHER" id="PTHR45663:SF11">
    <property type="entry name" value="GEO12009P1"/>
    <property type="match status" value="1"/>
</dbReference>
<dbReference type="RefSeq" id="WP_021290936.1">
    <property type="nucleotide sequence ID" value="NZ_BNER01000002.1"/>
</dbReference>
<evidence type="ECO:0000256" key="8">
    <source>
        <dbReference type="PIRNR" id="PIRNR000077"/>
    </source>
</evidence>
<feature type="site" description="Contributes to redox potential value" evidence="9">
    <location>
        <position position="31"/>
    </location>
</feature>
<evidence type="ECO:0000256" key="6">
    <source>
        <dbReference type="ARBA" id="ARBA00023284"/>
    </source>
</evidence>
<dbReference type="Pfam" id="PF00085">
    <property type="entry name" value="Thioredoxin"/>
    <property type="match status" value="1"/>
</dbReference>
<dbReference type="FunFam" id="3.40.30.10:FF:000001">
    <property type="entry name" value="Thioredoxin"/>
    <property type="match status" value="1"/>
</dbReference>
<dbReference type="PANTHER" id="PTHR45663">
    <property type="entry name" value="GEO12009P1"/>
    <property type="match status" value="1"/>
</dbReference>
<dbReference type="PRINTS" id="PR00421">
    <property type="entry name" value="THIOREDOXIN"/>
</dbReference>
<evidence type="ECO:0000256" key="9">
    <source>
        <dbReference type="PIRSR" id="PIRSR000077-1"/>
    </source>
</evidence>
<reference evidence="12 13" key="1">
    <citation type="submission" date="2014-03" db="EMBL/GenBank/DDBJ databases">
        <authorList>
            <person name="Urmite Genomes U."/>
        </authorList>
    </citation>
    <scope>NUCLEOTIDE SEQUENCE [LARGE SCALE GENOMIC DNA]</scope>
    <source>
        <strain evidence="12 13">Vm-5</strain>
    </source>
</reference>
<dbReference type="AlphaFoldDB" id="A0A024QA84"/>
<evidence type="ECO:0000256" key="2">
    <source>
        <dbReference type="ARBA" id="ARBA00020570"/>
    </source>
</evidence>
<comment type="similarity">
    <text evidence="1 8">Belongs to the thioredoxin family.</text>
</comment>
<evidence type="ECO:0000313" key="13">
    <source>
        <dbReference type="Proteomes" id="UP000028875"/>
    </source>
</evidence>
<dbReference type="GO" id="GO:0005829">
    <property type="term" value="C:cytosol"/>
    <property type="evidence" value="ECO:0007669"/>
    <property type="project" value="TreeGrafter"/>
</dbReference>
<keyword evidence="4" id="KW-0249">Electron transport</keyword>
<dbReference type="Gene3D" id="3.40.30.10">
    <property type="entry name" value="Glutaredoxin"/>
    <property type="match status" value="1"/>
</dbReference>
<feature type="active site" description="Nucleophile" evidence="9">
    <location>
        <position position="32"/>
    </location>
</feature>
<keyword evidence="13" id="KW-1185">Reference proteome</keyword>
<dbReference type="PIRSF" id="PIRSF000077">
    <property type="entry name" value="Thioredoxin"/>
    <property type="match status" value="1"/>
</dbReference>
<feature type="site" description="Deprotonates C-terminal active site Cys" evidence="9">
    <location>
        <position position="23"/>
    </location>
</feature>
<feature type="disulfide bond" description="Redox-active" evidence="10">
    <location>
        <begin position="29"/>
        <end position="32"/>
    </location>
</feature>
<evidence type="ECO:0000256" key="7">
    <source>
        <dbReference type="NCBIfam" id="TIGR01068"/>
    </source>
</evidence>
<dbReference type="InterPro" id="IPR013766">
    <property type="entry name" value="Thioredoxin_domain"/>
</dbReference>
<dbReference type="EMBL" id="CCDP010000001">
    <property type="protein sequence ID" value="CDQ39394.1"/>
    <property type="molecule type" value="Genomic_DNA"/>
</dbReference>
<dbReference type="InterPro" id="IPR005746">
    <property type="entry name" value="Thioredoxin"/>
</dbReference>
<dbReference type="GO" id="GO:0045454">
    <property type="term" value="P:cell redox homeostasis"/>
    <property type="evidence" value="ECO:0007669"/>
    <property type="project" value="TreeGrafter"/>
</dbReference>
<organism evidence="12 13">
    <name type="scientific">Virgibacillus massiliensis</name>
    <dbReference type="NCBI Taxonomy" id="1462526"/>
    <lineage>
        <taxon>Bacteria</taxon>
        <taxon>Bacillati</taxon>
        <taxon>Bacillota</taxon>
        <taxon>Bacilli</taxon>
        <taxon>Bacillales</taxon>
        <taxon>Bacillaceae</taxon>
        <taxon>Virgibacillus</taxon>
    </lineage>
</organism>
<accession>A0A024QA84</accession>
<feature type="domain" description="Thioredoxin" evidence="11">
    <location>
        <begin position="1"/>
        <end position="104"/>
    </location>
</feature>
<reference evidence="13" key="2">
    <citation type="submission" date="2014-05" db="EMBL/GenBank/DDBJ databases">
        <title>Draft genome sequence of Virgibacillus massiliensis Vm-5.</title>
        <authorList>
            <person name="Khelaifia S."/>
            <person name="Croce O."/>
            <person name="Lagier J.C."/>
            <person name="Raoult D."/>
        </authorList>
    </citation>
    <scope>NUCLEOTIDE SEQUENCE [LARGE SCALE GENOMIC DNA]</scope>
    <source>
        <strain evidence="13">Vm-5</strain>
    </source>
</reference>
<dbReference type="Proteomes" id="UP000028875">
    <property type="component" value="Unassembled WGS sequence"/>
</dbReference>
<dbReference type="NCBIfam" id="TIGR01068">
    <property type="entry name" value="thioredoxin"/>
    <property type="match status" value="1"/>
</dbReference>
<comment type="caution">
    <text evidence="12">The sequence shown here is derived from an EMBL/GenBank/DDBJ whole genome shotgun (WGS) entry which is preliminary data.</text>
</comment>
<protein>
    <recommendedName>
        <fullName evidence="2 7">Thioredoxin</fullName>
    </recommendedName>
</protein>
<dbReference type="InterPro" id="IPR017937">
    <property type="entry name" value="Thioredoxin_CS"/>
</dbReference>
<evidence type="ECO:0000256" key="5">
    <source>
        <dbReference type="ARBA" id="ARBA00023157"/>
    </source>
</evidence>
<gene>
    <name evidence="12" type="primary">trxA_1</name>
    <name evidence="12" type="ORF">BN990_01692</name>
</gene>
<keyword evidence="3" id="KW-0813">Transport</keyword>
<dbReference type="STRING" id="1462526.BN990_01692"/>
<dbReference type="OrthoDB" id="9790390at2"/>
<dbReference type="eggNOG" id="COG3118">
    <property type="taxonomic scope" value="Bacteria"/>
</dbReference>